<evidence type="ECO:0000313" key="7">
    <source>
        <dbReference type="EMBL" id="PIM95105.1"/>
    </source>
</evidence>
<dbReference type="PIRSF" id="PIRSF001434">
    <property type="entry name" value="CGS"/>
    <property type="match status" value="1"/>
</dbReference>
<dbReference type="EC" id="2.4.2.17" evidence="7"/>
<dbReference type="Proteomes" id="UP000229707">
    <property type="component" value="Unassembled WGS sequence"/>
</dbReference>
<evidence type="ECO:0000256" key="1">
    <source>
        <dbReference type="ARBA" id="ARBA00001933"/>
    </source>
</evidence>
<protein>
    <submittedName>
        <fullName evidence="7">Cystathionine beta-lyase</fullName>
        <ecNumber evidence="7">2.4.2.17</ecNumber>
    </submittedName>
</protein>
<evidence type="ECO:0000256" key="3">
    <source>
        <dbReference type="ARBA" id="ARBA00022898"/>
    </source>
</evidence>
<keyword evidence="7" id="KW-0808">Transferase</keyword>
<gene>
    <name evidence="7" type="primary">metC</name>
    <name evidence="7" type="ORF">MAGCAS_77</name>
</gene>
<accession>A0ABX4MF88</accession>
<dbReference type="InterPro" id="IPR015422">
    <property type="entry name" value="PyrdxlP-dep_Trfase_small"/>
</dbReference>
<comment type="catalytic activity">
    <reaction evidence="5">
        <text>L,L-cystathionine + H2O = L-homocysteine + pyruvate + NH4(+)</text>
        <dbReference type="Rhea" id="RHEA:13965"/>
        <dbReference type="ChEBI" id="CHEBI:15361"/>
        <dbReference type="ChEBI" id="CHEBI:15377"/>
        <dbReference type="ChEBI" id="CHEBI:28938"/>
        <dbReference type="ChEBI" id="CHEBI:58161"/>
        <dbReference type="ChEBI" id="CHEBI:58199"/>
    </reaction>
</comment>
<keyword evidence="7" id="KW-0328">Glycosyltransferase</keyword>
<organism evidence="7 8">
    <name type="scientific">Candidatus Hodgkinia cicadicola</name>
    <dbReference type="NCBI Taxonomy" id="573658"/>
    <lineage>
        <taxon>Bacteria</taxon>
        <taxon>Pseudomonadati</taxon>
        <taxon>Pseudomonadota</taxon>
        <taxon>Alphaproteobacteria</taxon>
        <taxon>Hyphomicrobiales</taxon>
        <taxon>Candidatus Hodgkinia</taxon>
    </lineage>
</organism>
<evidence type="ECO:0000256" key="6">
    <source>
        <dbReference type="RuleBase" id="RU362118"/>
    </source>
</evidence>
<dbReference type="InterPro" id="IPR000277">
    <property type="entry name" value="Cys/Met-Metab_PyrdxlP-dep_enz"/>
</dbReference>
<dbReference type="EMBL" id="NXGL01000006">
    <property type="protein sequence ID" value="PIM95105.1"/>
    <property type="molecule type" value="Genomic_DNA"/>
</dbReference>
<evidence type="ECO:0000256" key="5">
    <source>
        <dbReference type="ARBA" id="ARBA00047517"/>
    </source>
</evidence>
<dbReference type="SUPFAM" id="SSF53383">
    <property type="entry name" value="PLP-dependent transferases"/>
    <property type="match status" value="1"/>
</dbReference>
<keyword evidence="8" id="KW-1185">Reference proteome</keyword>
<dbReference type="GO" id="GO:0003879">
    <property type="term" value="F:ATP phosphoribosyltransferase activity"/>
    <property type="evidence" value="ECO:0007669"/>
    <property type="project" value="UniProtKB-EC"/>
</dbReference>
<dbReference type="InterPro" id="IPR015421">
    <property type="entry name" value="PyrdxlP-dep_Trfase_major"/>
</dbReference>
<dbReference type="PANTHER" id="PTHR43500:SF1">
    <property type="entry name" value="CYSTATHIONINE BETA-LYASE-RELATED"/>
    <property type="match status" value="1"/>
</dbReference>
<name>A0ABX4MF88_9HYPH</name>
<dbReference type="PANTHER" id="PTHR43500">
    <property type="entry name" value="CYSTATHIONINE BETA-LYASE-RELATED"/>
    <property type="match status" value="1"/>
</dbReference>
<sequence length="405" mass="45920">MTKRIDYLNKIKTNVGNNLADSTILIKTFDDMDNGFVNNILVNGSTILFRNTSEMIKGNKKYTYGTHGTPTTNDLCVAISMLERSDQTILTCSGLMALTSTFLCVLKPNDHALVVDSVYSPLKQFCKIFLTRFNIHVDFFDPRDEYNLKTLLRTNTKLIHLESPCSNTFEILNIHSICKYIKQRSNKCVISMDNSWATPLIYKPITQGVDISICALTKYPTGCSDVVIGSISTTKKLSLVFNNFKKLIGTTSSSYNCILVLKSLKSVLVRLHHHHNSVVKMCKYLTTSCHVNHVFSPILPWSPDHKLWKRDYKLSNGIISFTLKSNNVGNYKRLLDDLKIFGLGWSWGGYKSLAAISDTKHRHFKGTTNNLIIRLQLGFEDINDLINDLDNSFQRIVNNKVIRSN</sequence>
<keyword evidence="4" id="KW-0456">Lyase</keyword>
<evidence type="ECO:0000256" key="4">
    <source>
        <dbReference type="ARBA" id="ARBA00023239"/>
    </source>
</evidence>
<comment type="similarity">
    <text evidence="2 6">Belongs to the trans-sulfuration enzymes family.</text>
</comment>
<dbReference type="InterPro" id="IPR015424">
    <property type="entry name" value="PyrdxlP-dep_Trfase"/>
</dbReference>
<evidence type="ECO:0000256" key="2">
    <source>
        <dbReference type="ARBA" id="ARBA00009077"/>
    </source>
</evidence>
<reference evidence="7" key="1">
    <citation type="submission" date="2017-09" db="EMBL/GenBank/DDBJ databases">
        <authorList>
            <person name="Campbell M.A."/>
            <person name="Lukasik P."/>
            <person name="Simon C."/>
            <person name="McCutcheon J.P."/>
        </authorList>
    </citation>
    <scope>NUCLEOTIDE SEQUENCE [LARGE SCALE GENOMIC DNA]</scope>
    <source>
        <strain evidence="7">MAGCAS</strain>
    </source>
</reference>
<comment type="cofactor">
    <cofactor evidence="1 6">
        <name>pyridoxal 5'-phosphate</name>
        <dbReference type="ChEBI" id="CHEBI:597326"/>
    </cofactor>
</comment>
<dbReference type="InterPro" id="IPR006233">
    <property type="entry name" value="Cys_b_lyase_bac"/>
</dbReference>
<dbReference type="Gene3D" id="3.40.640.10">
    <property type="entry name" value="Type I PLP-dependent aspartate aminotransferase-like (Major domain)"/>
    <property type="match status" value="1"/>
</dbReference>
<dbReference type="Pfam" id="PF01053">
    <property type="entry name" value="Cys_Met_Meta_PP"/>
    <property type="match status" value="1"/>
</dbReference>
<proteinExistence type="inferred from homology"/>
<keyword evidence="3 6" id="KW-0663">Pyridoxal phosphate</keyword>
<comment type="caution">
    <text evidence="7">The sequence shown here is derived from an EMBL/GenBank/DDBJ whole genome shotgun (WGS) entry which is preliminary data.</text>
</comment>
<dbReference type="Gene3D" id="3.90.1150.10">
    <property type="entry name" value="Aspartate Aminotransferase, domain 1"/>
    <property type="match status" value="1"/>
</dbReference>
<evidence type="ECO:0000313" key="8">
    <source>
        <dbReference type="Proteomes" id="UP000229707"/>
    </source>
</evidence>